<keyword evidence="1" id="KW-0732">Signal</keyword>
<dbReference type="PANTHER" id="PTHR33731">
    <property type="entry name" value="PROTEIN, PUTATIVE-RELATED"/>
    <property type="match status" value="1"/>
</dbReference>
<gene>
    <name evidence="2" type="ORF">CDL12_05169</name>
</gene>
<proteinExistence type="predicted"/>
<evidence type="ECO:0000256" key="1">
    <source>
        <dbReference type="SAM" id="SignalP"/>
    </source>
</evidence>
<dbReference type="EMBL" id="NKXS01000823">
    <property type="protein sequence ID" value="PIN22123.1"/>
    <property type="molecule type" value="Genomic_DNA"/>
</dbReference>
<dbReference type="Proteomes" id="UP000231279">
    <property type="component" value="Unassembled WGS sequence"/>
</dbReference>
<keyword evidence="3" id="KW-1185">Reference proteome</keyword>
<evidence type="ECO:0008006" key="4">
    <source>
        <dbReference type="Google" id="ProtNLM"/>
    </source>
</evidence>
<organism evidence="2 3">
    <name type="scientific">Handroanthus impetiginosus</name>
    <dbReference type="NCBI Taxonomy" id="429701"/>
    <lineage>
        <taxon>Eukaryota</taxon>
        <taxon>Viridiplantae</taxon>
        <taxon>Streptophyta</taxon>
        <taxon>Embryophyta</taxon>
        <taxon>Tracheophyta</taxon>
        <taxon>Spermatophyta</taxon>
        <taxon>Magnoliopsida</taxon>
        <taxon>eudicotyledons</taxon>
        <taxon>Gunneridae</taxon>
        <taxon>Pentapetalae</taxon>
        <taxon>asterids</taxon>
        <taxon>lamiids</taxon>
        <taxon>Lamiales</taxon>
        <taxon>Bignoniaceae</taxon>
        <taxon>Crescentiina</taxon>
        <taxon>Tabebuia alliance</taxon>
        <taxon>Handroanthus</taxon>
    </lineage>
</organism>
<feature type="chain" id="PRO_5013681557" description="Organ specific protein" evidence="1">
    <location>
        <begin position="22"/>
        <end position="95"/>
    </location>
</feature>
<sequence length="95" mass="11213">MRAFSTFFLLSLMLFVYVCDARKDPGDYWKSIMNGEPMPKAITDLIHRYNLESDSNMKMDYFIKNFNTKANVIIYHSHHKVHSDHKPKVSNMKLV</sequence>
<reference evidence="3" key="1">
    <citation type="journal article" date="2018" name="Gigascience">
        <title>Genome assembly of the Pink Ipe (Handroanthus impetiginosus, Bignoniaceae), a highly valued, ecologically keystone Neotropical timber forest tree.</title>
        <authorList>
            <person name="Silva-Junior O.B."/>
            <person name="Grattapaglia D."/>
            <person name="Novaes E."/>
            <person name="Collevatti R.G."/>
        </authorList>
    </citation>
    <scope>NUCLEOTIDE SEQUENCE [LARGE SCALE GENOMIC DNA]</scope>
    <source>
        <strain evidence="3">cv. UFG-1</strain>
    </source>
</reference>
<evidence type="ECO:0000313" key="2">
    <source>
        <dbReference type="EMBL" id="PIN22123.1"/>
    </source>
</evidence>
<dbReference type="PANTHER" id="PTHR33731:SF17">
    <property type="entry name" value="ORGAN-SPECIFIC PROTEIN P4-LIKE"/>
    <property type="match status" value="1"/>
</dbReference>
<dbReference type="AlphaFoldDB" id="A0A2G9HXB1"/>
<name>A0A2G9HXB1_9LAMI</name>
<evidence type="ECO:0000313" key="3">
    <source>
        <dbReference type="Proteomes" id="UP000231279"/>
    </source>
</evidence>
<dbReference type="InterPro" id="IPR024489">
    <property type="entry name" value="Organ_specific_prot"/>
</dbReference>
<feature type="signal peptide" evidence="1">
    <location>
        <begin position="1"/>
        <end position="21"/>
    </location>
</feature>
<accession>A0A2G9HXB1</accession>
<comment type="caution">
    <text evidence="2">The sequence shown here is derived from an EMBL/GenBank/DDBJ whole genome shotgun (WGS) entry which is preliminary data.</text>
</comment>
<dbReference type="OrthoDB" id="1734141at2759"/>
<dbReference type="STRING" id="429701.A0A2G9HXB1"/>
<protein>
    <recommendedName>
        <fullName evidence="4">Organ specific protein</fullName>
    </recommendedName>
</protein>
<dbReference type="Pfam" id="PF10950">
    <property type="entry name" value="Organ_specific"/>
    <property type="match status" value="1"/>
</dbReference>